<reference evidence="1" key="1">
    <citation type="submission" date="2019-10" db="EMBL/GenBank/DDBJ databases">
        <authorList>
            <person name="Soares A.E.R."/>
            <person name="Aleixo A."/>
            <person name="Schneider P."/>
            <person name="Miyaki C.Y."/>
            <person name="Schneider M.P."/>
            <person name="Mello C."/>
            <person name="Vasconcelos A.T.R."/>
        </authorList>
    </citation>
    <scope>NUCLEOTIDE SEQUENCE</scope>
    <source>
        <tissue evidence="1">Muscle</tissue>
    </source>
</reference>
<proteinExistence type="predicted"/>
<name>A0ABQ9CUB4_9PASS</name>
<organism evidence="1 2">
    <name type="scientific">Willisornis vidua</name>
    <name type="common">Xingu scale-backed antbird</name>
    <dbReference type="NCBI Taxonomy" id="1566151"/>
    <lineage>
        <taxon>Eukaryota</taxon>
        <taxon>Metazoa</taxon>
        <taxon>Chordata</taxon>
        <taxon>Craniata</taxon>
        <taxon>Vertebrata</taxon>
        <taxon>Euteleostomi</taxon>
        <taxon>Archelosauria</taxon>
        <taxon>Archosauria</taxon>
        <taxon>Dinosauria</taxon>
        <taxon>Saurischia</taxon>
        <taxon>Theropoda</taxon>
        <taxon>Coelurosauria</taxon>
        <taxon>Aves</taxon>
        <taxon>Neognathae</taxon>
        <taxon>Neoaves</taxon>
        <taxon>Telluraves</taxon>
        <taxon>Australaves</taxon>
        <taxon>Passeriformes</taxon>
        <taxon>Thamnophilidae</taxon>
        <taxon>Willisornis</taxon>
    </lineage>
</organism>
<gene>
    <name evidence="1" type="ORF">WISP_136019</name>
</gene>
<sequence length="95" mass="10423">MRELVEDVAKSLSIIYQQSWPTGEVPDDWELVNITLIHKNGCDLAVDEGKAVDVVYVDISKTFDTVSHNILVENLTATAWTSTLSAGLGTGWMAQ</sequence>
<evidence type="ECO:0000313" key="1">
    <source>
        <dbReference type="EMBL" id="KAJ7406058.1"/>
    </source>
</evidence>
<dbReference type="Proteomes" id="UP001145742">
    <property type="component" value="Unassembled WGS sequence"/>
</dbReference>
<protein>
    <recommendedName>
        <fullName evidence="3">Reverse transcriptase domain-containing protein</fullName>
    </recommendedName>
</protein>
<evidence type="ECO:0008006" key="3">
    <source>
        <dbReference type="Google" id="ProtNLM"/>
    </source>
</evidence>
<keyword evidence="2" id="KW-1185">Reference proteome</keyword>
<evidence type="ECO:0000313" key="2">
    <source>
        <dbReference type="Proteomes" id="UP001145742"/>
    </source>
</evidence>
<comment type="caution">
    <text evidence="1">The sequence shown here is derived from an EMBL/GenBank/DDBJ whole genome shotgun (WGS) entry which is preliminary data.</text>
</comment>
<accession>A0ABQ9CUB4</accession>
<dbReference type="EMBL" id="WHWB01034678">
    <property type="protein sequence ID" value="KAJ7406058.1"/>
    <property type="molecule type" value="Genomic_DNA"/>
</dbReference>